<dbReference type="Gene3D" id="3.40.47.10">
    <property type="match status" value="1"/>
</dbReference>
<dbReference type="InterPro" id="IPR014030">
    <property type="entry name" value="Ketoacyl_synth_N"/>
</dbReference>
<dbReference type="PANTHER" id="PTHR43775">
    <property type="entry name" value="FATTY ACID SYNTHASE"/>
    <property type="match status" value="1"/>
</dbReference>
<dbReference type="SMART" id="SM00825">
    <property type="entry name" value="PKS_KS"/>
    <property type="match status" value="1"/>
</dbReference>
<dbReference type="PANTHER" id="PTHR43775:SF51">
    <property type="entry name" value="INACTIVE PHENOLPHTHIOCEROL SYNTHESIS POLYKETIDE SYNTHASE TYPE I PKS1-RELATED"/>
    <property type="match status" value="1"/>
</dbReference>
<dbReference type="EMBL" id="OCTY01000002">
    <property type="protein sequence ID" value="SOJ55232.1"/>
    <property type="molecule type" value="Genomic_DNA"/>
</dbReference>
<dbReference type="InterPro" id="IPR020841">
    <property type="entry name" value="PKS_Beta-ketoAc_synthase_dom"/>
</dbReference>
<dbReference type="Proteomes" id="UP000554965">
    <property type="component" value="Unassembled WGS sequence"/>
</dbReference>
<dbReference type="InterPro" id="IPR018201">
    <property type="entry name" value="Ketoacyl_synth_AS"/>
</dbReference>
<evidence type="ECO:0000313" key="3">
    <source>
        <dbReference type="EMBL" id="SOJ55232.1"/>
    </source>
</evidence>
<evidence type="ECO:0000259" key="2">
    <source>
        <dbReference type="PROSITE" id="PS52004"/>
    </source>
</evidence>
<protein>
    <submittedName>
        <fullName evidence="3">Inactive phenolphthiocerol synthesis polyketide synthase type I Pks15</fullName>
    </submittedName>
</protein>
<dbReference type="CDD" id="cd00833">
    <property type="entry name" value="PKS"/>
    <property type="match status" value="1"/>
</dbReference>
<reference evidence="3 4" key="1">
    <citation type="submission" date="2017-10" db="EMBL/GenBank/DDBJ databases">
        <authorList>
            <consortium name="Urmite Genomes"/>
        </authorList>
    </citation>
    <scope>NUCLEOTIDE SEQUENCE [LARGE SCALE GENOMIC DNA]</scope>
    <source>
        <strain evidence="3 4">FB-527</strain>
    </source>
</reference>
<dbReference type="GO" id="GO:0004312">
    <property type="term" value="F:fatty acid synthase activity"/>
    <property type="evidence" value="ECO:0007669"/>
    <property type="project" value="TreeGrafter"/>
</dbReference>
<sequence length="237" mass="24637">MDTQLLKATKALRKAVAQLEWLKAQNNALISRSTEPVAVVGMGCRYPGGVDSAGRLWDLVARGRDVVSEFPTDRGWDVNGLFDPDPDAAGKTYCTRGGFLDDAGQFDAGFFGIAPGEALAMDPQQRLLLECAWEALEHTGIDPLSLRGTATGVFVGMMNPDYGMGQGLHGVEGYGLTGSEASVASGRIAYTLGLQGPAVSVDTACSSSLVALHLAVASLRSGECDVALAGGVTVQAT</sequence>
<name>A0A7Z7IM68_9MYCO</name>
<comment type="caution">
    <text evidence="3">The sequence shown here is derived from an EMBL/GenBank/DDBJ whole genome shotgun (WGS) entry which is preliminary data.</text>
</comment>
<organism evidence="3 4">
    <name type="scientific">Mycobacterium simulans</name>
    <dbReference type="NCBI Taxonomy" id="627089"/>
    <lineage>
        <taxon>Bacteria</taxon>
        <taxon>Bacillati</taxon>
        <taxon>Actinomycetota</taxon>
        <taxon>Actinomycetes</taxon>
        <taxon>Mycobacteriales</taxon>
        <taxon>Mycobacteriaceae</taxon>
        <taxon>Mycobacterium</taxon>
    </lineage>
</organism>
<dbReference type="AlphaFoldDB" id="A0A7Z7IM68"/>
<proteinExistence type="predicted"/>
<dbReference type="PROSITE" id="PS52004">
    <property type="entry name" value="KS3_2"/>
    <property type="match status" value="1"/>
</dbReference>
<dbReference type="PROSITE" id="PS00606">
    <property type="entry name" value="KS3_1"/>
    <property type="match status" value="1"/>
</dbReference>
<accession>A0A7Z7IM68</accession>
<dbReference type="InterPro" id="IPR050091">
    <property type="entry name" value="PKS_NRPS_Biosynth_Enz"/>
</dbReference>
<keyword evidence="1" id="KW-0808">Transferase</keyword>
<dbReference type="InterPro" id="IPR016039">
    <property type="entry name" value="Thiolase-like"/>
</dbReference>
<dbReference type="Pfam" id="PF00109">
    <property type="entry name" value="ketoacyl-synt"/>
    <property type="match status" value="1"/>
</dbReference>
<feature type="domain" description="Ketosynthase family 3 (KS3)" evidence="2">
    <location>
        <begin position="34"/>
        <end position="237"/>
    </location>
</feature>
<evidence type="ECO:0000256" key="1">
    <source>
        <dbReference type="ARBA" id="ARBA00022679"/>
    </source>
</evidence>
<dbReference type="GO" id="GO:0004315">
    <property type="term" value="F:3-oxoacyl-[acyl-carrier-protein] synthase activity"/>
    <property type="evidence" value="ECO:0007669"/>
    <property type="project" value="InterPro"/>
</dbReference>
<gene>
    <name evidence="3" type="ORF">MSIMFB_02721</name>
</gene>
<evidence type="ECO:0000313" key="4">
    <source>
        <dbReference type="Proteomes" id="UP000554965"/>
    </source>
</evidence>
<dbReference type="GO" id="GO:0006633">
    <property type="term" value="P:fatty acid biosynthetic process"/>
    <property type="evidence" value="ECO:0007669"/>
    <property type="project" value="InterPro"/>
</dbReference>
<keyword evidence="4" id="KW-1185">Reference proteome</keyword>
<dbReference type="SUPFAM" id="SSF53901">
    <property type="entry name" value="Thiolase-like"/>
    <property type="match status" value="1"/>
</dbReference>